<keyword evidence="1" id="KW-1133">Transmembrane helix</keyword>
<dbReference type="EMBL" id="CAFBLP010000005">
    <property type="protein sequence ID" value="CAB4862370.1"/>
    <property type="molecule type" value="Genomic_DNA"/>
</dbReference>
<evidence type="ECO:0000313" key="2">
    <source>
        <dbReference type="EMBL" id="CAB4862370.1"/>
    </source>
</evidence>
<feature type="transmembrane region" description="Helical" evidence="1">
    <location>
        <begin position="188"/>
        <end position="206"/>
    </location>
</feature>
<feature type="transmembrane region" description="Helical" evidence="1">
    <location>
        <begin position="126"/>
        <end position="144"/>
    </location>
</feature>
<sequence>MLALTAGLLIVAACWRTSRLHEPSHLWAAATTIVLALVMTEAVPKLWRLLPTPGALAIVIASSAAAVFACVPETSDQMGDLALVIMVGFVLEVFRRRQLPVWWHLGTGGLVLWSGVYGAYGRQSALIGAFFAQWPVLIVPLVLLVRPRMGRAREALRWLIAAFGAVAAILVARTGALQPTATPALTSVAVWGAASLIAALIAALAGSRSIAV</sequence>
<feature type="transmembrane region" description="Helical" evidence="1">
    <location>
        <begin position="156"/>
        <end position="176"/>
    </location>
</feature>
<accession>A0A6J7CXP9</accession>
<reference evidence="2" key="1">
    <citation type="submission" date="2020-05" db="EMBL/GenBank/DDBJ databases">
        <authorList>
            <person name="Chiriac C."/>
            <person name="Salcher M."/>
            <person name="Ghai R."/>
            <person name="Kavagutti S V."/>
        </authorList>
    </citation>
    <scope>NUCLEOTIDE SEQUENCE</scope>
</reference>
<name>A0A6J7CXP9_9ZZZZ</name>
<keyword evidence="1" id="KW-0472">Membrane</keyword>
<feature type="transmembrane region" description="Helical" evidence="1">
    <location>
        <begin position="55"/>
        <end position="71"/>
    </location>
</feature>
<dbReference type="AlphaFoldDB" id="A0A6J7CXP9"/>
<proteinExistence type="predicted"/>
<keyword evidence="1" id="KW-0812">Transmembrane</keyword>
<evidence type="ECO:0000256" key="1">
    <source>
        <dbReference type="SAM" id="Phobius"/>
    </source>
</evidence>
<feature type="transmembrane region" description="Helical" evidence="1">
    <location>
        <begin position="101"/>
        <end position="120"/>
    </location>
</feature>
<protein>
    <submittedName>
        <fullName evidence="2">Unannotated protein</fullName>
    </submittedName>
</protein>
<gene>
    <name evidence="2" type="ORF">UFOPK3376_00340</name>
</gene>
<organism evidence="2">
    <name type="scientific">freshwater metagenome</name>
    <dbReference type="NCBI Taxonomy" id="449393"/>
    <lineage>
        <taxon>unclassified sequences</taxon>
        <taxon>metagenomes</taxon>
        <taxon>ecological metagenomes</taxon>
    </lineage>
</organism>